<dbReference type="RefSeq" id="WP_096359499.1">
    <property type="nucleotide sequence ID" value="NZ_AP014879.1"/>
</dbReference>
<keyword evidence="6 8" id="KW-0949">S-adenosyl-L-methionine</keyword>
<evidence type="ECO:0000256" key="2">
    <source>
        <dbReference type="ARBA" id="ARBA00004746"/>
    </source>
</evidence>
<comment type="function">
    <text evidence="8">Converts the free carboxyl group of a malonyl-thioester to its methyl ester by transfer of a methyl group from S-adenosyl-L-methionine (SAM). It allows to synthesize pimeloyl-ACP via the fatty acid synthetic pathway.</text>
</comment>
<dbReference type="FunCoup" id="A0A1B4XD31">
    <property type="interactions" value="256"/>
</dbReference>
<protein>
    <recommendedName>
        <fullName evidence="3 8">Malonyl-[acyl-carrier protein] O-methyltransferase</fullName>
        <shortName evidence="8">Malonyl-ACP O-methyltransferase</shortName>
        <ecNumber evidence="3 8">2.1.1.197</ecNumber>
    </recommendedName>
    <alternativeName>
        <fullName evidence="8">Biotin synthesis protein BioC</fullName>
    </alternativeName>
</protein>
<evidence type="ECO:0000313" key="10">
    <source>
        <dbReference type="EMBL" id="BAV32723.1"/>
    </source>
</evidence>
<evidence type="ECO:0000256" key="1">
    <source>
        <dbReference type="ARBA" id="ARBA00000852"/>
    </source>
</evidence>
<dbReference type="PANTHER" id="PTHR13090:SF1">
    <property type="entry name" value="ARGININE-HYDROXYLASE NDUFAF5, MITOCHONDRIAL"/>
    <property type="match status" value="1"/>
</dbReference>
<dbReference type="GO" id="GO:0008757">
    <property type="term" value="F:S-adenosylmethionine-dependent methyltransferase activity"/>
    <property type="evidence" value="ECO:0007669"/>
    <property type="project" value="InterPro"/>
</dbReference>
<dbReference type="GO" id="GO:0102130">
    <property type="term" value="F:malonyl-CoA methyltransferase activity"/>
    <property type="evidence" value="ECO:0007669"/>
    <property type="project" value="UniProtKB-EC"/>
</dbReference>
<dbReference type="GO" id="GO:0009102">
    <property type="term" value="P:biotin biosynthetic process"/>
    <property type="evidence" value="ECO:0007669"/>
    <property type="project" value="UniProtKB-UniRule"/>
</dbReference>
<feature type="domain" description="Methyltransferase type 11" evidence="9">
    <location>
        <begin position="52"/>
        <end position="151"/>
    </location>
</feature>
<evidence type="ECO:0000313" key="11">
    <source>
        <dbReference type="Proteomes" id="UP000243180"/>
    </source>
</evidence>
<gene>
    <name evidence="8" type="primary">bioC</name>
    <name evidence="10" type="ORF">SCL_0401</name>
</gene>
<dbReference type="AlphaFoldDB" id="A0A1B4XD31"/>
<dbReference type="PANTHER" id="PTHR13090">
    <property type="entry name" value="ARGININE-HYDROXYLASE NDUFAF5, MITOCHONDRIAL"/>
    <property type="match status" value="1"/>
</dbReference>
<dbReference type="InParanoid" id="A0A1B4XD31"/>
<proteinExistence type="inferred from homology"/>
<evidence type="ECO:0000256" key="7">
    <source>
        <dbReference type="ARBA" id="ARBA00022756"/>
    </source>
</evidence>
<dbReference type="InterPro" id="IPR013216">
    <property type="entry name" value="Methyltransf_11"/>
</dbReference>
<dbReference type="HAMAP" id="MF_00835">
    <property type="entry name" value="BioC"/>
    <property type="match status" value="1"/>
</dbReference>
<dbReference type="OrthoDB" id="9760689at2"/>
<reference evidence="10 11" key="1">
    <citation type="submission" date="2015-05" db="EMBL/GenBank/DDBJ databases">
        <title>Complete genome sequence of a sulfur-oxidizing gammaproteobacterium strain HA5.</title>
        <authorList>
            <person name="Miura A."/>
            <person name="Kojima H."/>
            <person name="Fukui M."/>
        </authorList>
    </citation>
    <scope>NUCLEOTIDE SEQUENCE [LARGE SCALE GENOMIC DNA]</scope>
    <source>
        <strain evidence="10 11">HA5</strain>
    </source>
</reference>
<dbReference type="GO" id="GO:0010340">
    <property type="term" value="F:carboxyl-O-methyltransferase activity"/>
    <property type="evidence" value="ECO:0007669"/>
    <property type="project" value="UniProtKB-UniRule"/>
</dbReference>
<dbReference type="CDD" id="cd02440">
    <property type="entry name" value="AdoMet_MTases"/>
    <property type="match status" value="1"/>
</dbReference>
<accession>A0A1B4XD31</accession>
<keyword evidence="5 8" id="KW-0808">Transferase</keyword>
<dbReference type="NCBIfam" id="TIGR02072">
    <property type="entry name" value="BioC"/>
    <property type="match status" value="1"/>
</dbReference>
<dbReference type="EMBL" id="AP014879">
    <property type="protein sequence ID" value="BAV32723.1"/>
    <property type="molecule type" value="Genomic_DNA"/>
</dbReference>
<dbReference type="SUPFAM" id="SSF53335">
    <property type="entry name" value="S-adenosyl-L-methionine-dependent methyltransferases"/>
    <property type="match status" value="1"/>
</dbReference>
<dbReference type="InterPro" id="IPR029063">
    <property type="entry name" value="SAM-dependent_MTases_sf"/>
</dbReference>
<evidence type="ECO:0000256" key="6">
    <source>
        <dbReference type="ARBA" id="ARBA00022691"/>
    </source>
</evidence>
<dbReference type="EC" id="2.1.1.197" evidence="3 8"/>
<evidence type="ECO:0000256" key="8">
    <source>
        <dbReference type="HAMAP-Rule" id="MF_00835"/>
    </source>
</evidence>
<sequence>MTEPLMLDKRRLRLSFAQAADTYDAVAVLQREIADRLLGRLEVVRLQPRAILDIGCGTGYDLRRLSQRYPRARALGLDIAETMTQRARRRLGRWRRFAGRSLFACGDAERLPLATASVDMVVSNLALQWCHPPAVFAEARRVLRPGGLFMFTTFGPDTLRELRAAWRAADDAAHVHNFIDMHDLGDMLIHAGFADPVMDMEAFTLTYADVRGVMRDIKQLGAHNVAVSRARGLTGKARFARFRAAYEALAQDGKIPATYEAIYGHAWVPETEPARDGIATIPVGRIGRGRP</sequence>
<evidence type="ECO:0000259" key="9">
    <source>
        <dbReference type="Pfam" id="PF08241"/>
    </source>
</evidence>
<keyword evidence="7 8" id="KW-0093">Biotin biosynthesis</keyword>
<dbReference type="InterPro" id="IPR050602">
    <property type="entry name" value="Malonyl-ACP_OMT"/>
</dbReference>
<evidence type="ECO:0000256" key="4">
    <source>
        <dbReference type="ARBA" id="ARBA00022603"/>
    </source>
</evidence>
<comment type="similarity">
    <text evidence="8">Belongs to the methyltransferase superfamily.</text>
</comment>
<dbReference type="KEGG" id="slim:SCL_0401"/>
<dbReference type="Proteomes" id="UP000243180">
    <property type="component" value="Chromosome"/>
</dbReference>
<organism evidence="10 11">
    <name type="scientific">Sulfuricaulis limicola</name>
    <dbReference type="NCBI Taxonomy" id="1620215"/>
    <lineage>
        <taxon>Bacteria</taxon>
        <taxon>Pseudomonadati</taxon>
        <taxon>Pseudomonadota</taxon>
        <taxon>Gammaproteobacteria</taxon>
        <taxon>Acidiferrobacterales</taxon>
        <taxon>Acidiferrobacteraceae</taxon>
        <taxon>Sulfuricaulis</taxon>
    </lineage>
</organism>
<evidence type="ECO:0000256" key="5">
    <source>
        <dbReference type="ARBA" id="ARBA00022679"/>
    </source>
</evidence>
<dbReference type="UniPathway" id="UPA00078"/>
<comment type="pathway">
    <text evidence="2 8">Cofactor biosynthesis; biotin biosynthesis.</text>
</comment>
<evidence type="ECO:0000256" key="3">
    <source>
        <dbReference type="ARBA" id="ARBA00012327"/>
    </source>
</evidence>
<dbReference type="GO" id="GO:0032259">
    <property type="term" value="P:methylation"/>
    <property type="evidence" value="ECO:0007669"/>
    <property type="project" value="UniProtKB-KW"/>
</dbReference>
<dbReference type="Pfam" id="PF08241">
    <property type="entry name" value="Methyltransf_11"/>
    <property type="match status" value="1"/>
</dbReference>
<keyword evidence="4 8" id="KW-0489">Methyltransferase</keyword>
<keyword evidence="11" id="KW-1185">Reference proteome</keyword>
<comment type="catalytic activity">
    <reaction evidence="1 8">
        <text>malonyl-[ACP] + S-adenosyl-L-methionine = malonyl-[ACP] methyl ester + S-adenosyl-L-homocysteine</text>
        <dbReference type="Rhea" id="RHEA:17105"/>
        <dbReference type="Rhea" id="RHEA-COMP:9623"/>
        <dbReference type="Rhea" id="RHEA-COMP:9954"/>
        <dbReference type="ChEBI" id="CHEBI:57856"/>
        <dbReference type="ChEBI" id="CHEBI:59789"/>
        <dbReference type="ChEBI" id="CHEBI:78449"/>
        <dbReference type="ChEBI" id="CHEBI:78845"/>
        <dbReference type="EC" id="2.1.1.197"/>
    </reaction>
</comment>
<dbReference type="InterPro" id="IPR011814">
    <property type="entry name" value="BioC"/>
</dbReference>
<dbReference type="Gene3D" id="3.40.50.150">
    <property type="entry name" value="Vaccinia Virus protein VP39"/>
    <property type="match status" value="1"/>
</dbReference>
<name>A0A1B4XD31_9GAMM</name>